<dbReference type="PANTHER" id="PTHR34987">
    <property type="entry name" value="C, PUTATIVE (AFU_ORTHOLOGUE AFUA_3G02880)-RELATED"/>
    <property type="match status" value="1"/>
</dbReference>
<dbReference type="Gene3D" id="1.50.10.10">
    <property type="match status" value="1"/>
</dbReference>
<reference evidence="3 4" key="1">
    <citation type="submission" date="2015-04" db="EMBL/GenBank/DDBJ databases">
        <title>Whole genome shotgun sequence of Flavihumibacter petaseus NBRC 106054.</title>
        <authorList>
            <person name="Miyazawa S."/>
            <person name="Hosoyama A."/>
            <person name="Hashimoto M."/>
            <person name="Noguchi M."/>
            <person name="Tsuchikane K."/>
            <person name="Ohji S."/>
            <person name="Yamazoe A."/>
            <person name="Ichikawa N."/>
            <person name="Kimura A."/>
            <person name="Fujita N."/>
        </authorList>
    </citation>
    <scope>NUCLEOTIDE SEQUENCE [LARGE SCALE GENOMIC DNA]</scope>
    <source>
        <strain evidence="3 4">NBRC 106054</strain>
    </source>
</reference>
<evidence type="ECO:0000313" key="4">
    <source>
        <dbReference type="Proteomes" id="UP000033121"/>
    </source>
</evidence>
<dbReference type="InterPro" id="IPR008928">
    <property type="entry name" value="6-hairpin_glycosidase_sf"/>
</dbReference>
<dbReference type="InterPro" id="IPR012341">
    <property type="entry name" value="6hp_glycosidase-like_sf"/>
</dbReference>
<dbReference type="Pfam" id="PF07171">
    <property type="entry name" value="MlrC_C"/>
    <property type="match status" value="1"/>
</dbReference>
<dbReference type="SUPFAM" id="SSF48208">
    <property type="entry name" value="Six-hairpin glycosidases"/>
    <property type="match status" value="1"/>
</dbReference>
<accession>A0A0E9N0K8</accession>
<dbReference type="STRING" id="1220578.FPE01S_02_04690"/>
<dbReference type="PANTHER" id="PTHR34987:SF6">
    <property type="entry name" value="ALPHA-L-RHAMNOSIDASE SIX-HAIRPIN GLYCOSIDASE DOMAIN-CONTAINING PROTEIN"/>
    <property type="match status" value="1"/>
</dbReference>
<organism evidence="3 4">
    <name type="scientific">Flavihumibacter petaseus NBRC 106054</name>
    <dbReference type="NCBI Taxonomy" id="1220578"/>
    <lineage>
        <taxon>Bacteria</taxon>
        <taxon>Pseudomonadati</taxon>
        <taxon>Bacteroidota</taxon>
        <taxon>Chitinophagia</taxon>
        <taxon>Chitinophagales</taxon>
        <taxon>Chitinophagaceae</taxon>
        <taxon>Flavihumibacter</taxon>
    </lineage>
</organism>
<comment type="caution">
    <text evidence="3">The sequence shown here is derived from an EMBL/GenBank/DDBJ whole genome shotgun (WGS) entry which is preliminary data.</text>
</comment>
<dbReference type="OrthoDB" id="9815420at2"/>
<dbReference type="Pfam" id="PF07364">
    <property type="entry name" value="DUF1485"/>
    <property type="match status" value="1"/>
</dbReference>
<evidence type="ECO:0000259" key="1">
    <source>
        <dbReference type="Pfam" id="PF07171"/>
    </source>
</evidence>
<dbReference type="RefSeq" id="WP_046369257.1">
    <property type="nucleotide sequence ID" value="NZ_BBWV01000002.1"/>
</dbReference>
<sequence length="1502" mass="166224">MIRFLMIAISFLPVTLLAKTAPVSKRILTLGIRNESNTFSTAPTRLSDFQVKRGKAVLKDVEWAAIAASAGVQLIPTLHAYAWPGGVVEKKAFDLFKAEILDSIRKSGHLDGIFMEMHGALHVEGYEDAQATLIKEIRGIVGNAVLISASFDLHGNLSPAFVSGLNLLTAYRTAPHRDVEETKSRAVRLLIKAIDENLRPVMECVTIPILVPGEKSITDKLPLKPIYDQLPVVSAKSGLLDASVFAGYCWADLPRSAMRVFVLARDSSYRALARKEAQALAGQIWKARTAMQLSVPSGTFDEMLTLANKSDAKTVFISDAGDNTTAGAPGDNTYVLERLLAQNQKNILLGGIVDPQAFDACMARQLNDTIALTLGAKIDNRFSHPVRITGKLLSKSNDAAIADKRGAVVLDVNGIRTVILRDRRSLKERRDFADLSLDPLSFKIVIVKLGYLFPELNEIAPLQLMALTQGFCNLDIAHLPYKQVTRPAYPLDETMEWDPANETKEDYGLSYEGKAATALVGDGKFIVKTAPEHFVAARGMKMNGRLRFYRQGEEVLPASTLWNTVVFPGGARYSIRLGRDSVTVTYGVPAGPGFTVAVDAPISISPILEMEAGTKLEEKRRRNGDRYFTSFSQKAATFMASDPAAFQSQLEQVYRSKLVVQTPLPTLNKAVAFSQELLDLSYNGDLMYCELFRWLDIWARDLGSGLLPGALISGRGVMARQSLVYDLNRYAGMSPSDCKNSNDPSQGGTASEVGWTVRSVWNYYTWSGNLDSLRKDAAIIRPWVTFWMSRDYDDDGLITDVTDFMDHMIMMLSTNGVRTLASNSMYASLLLYASRIEEALGNKKLAEELDHRYQRTVNALNTIFWNDDKGYFSNMTLWDGVCRRSSQASQSMLLKIGATDAARTRRTLDYLRQNNWCRAGSITITPRMNHVDMDNDQNVKVWPWWNLWEAEARFQNGDPGGGLHLLQLAAATIEDEKYPGLIEETLDTTGVSTGGNLFVTAAGNLLETVIKDLFGVEPARPGWLEVKVMPAVPSSWTTYSCRIPTPGGFISLDCREGKLHITVADPRIKNIWVRPGDNSVVNGAIRQEWRAPQPKTTTPYTSVSRQQPAPLKKGRSVLFYDASFHPQQPALDMETINLSQLESLNAQGHPKLVITGNMLPLHTLSGKPVKDLLDRYVQQGGTIICYGARTHPKTEEDGAGILGEQHGIIDWYDFLSLRKTIPLQGWTFQPAEQNPDGARRDGVYTCTVSPDAAFSGSDIYLELGPLAGRDSVFINGQLVATYRDMEAFIRQEYPTRTPYPDTHRYKMLSRYYMIKAGSPAYRAIQFGATNKVEVKMQGDGLNLGIPESNHPSLGIMTDKRQWQPLDEALPGIGLANPKRKGVNYWGNEQFFNSWSTKHGLFGFSVKGKGVQFMPGTVLAELPDTPLIVNDIYTDFAVFKPWNFEVLAYTGTQESLLYPEKTERYPCIARIAHNASGGGFILIAPAIADSPLGPEVLKKISGR</sequence>
<dbReference type="InterPro" id="IPR015995">
    <property type="entry name" value="MlrC_N"/>
</dbReference>
<dbReference type="Proteomes" id="UP000033121">
    <property type="component" value="Unassembled WGS sequence"/>
</dbReference>
<dbReference type="Gene3D" id="2.60.420.10">
    <property type="entry name" value="Maltose phosphorylase, domain 3"/>
    <property type="match status" value="1"/>
</dbReference>
<feature type="domain" description="Microcystin LR degradation protein MlrC C-terminal" evidence="1">
    <location>
        <begin position="317"/>
        <end position="482"/>
    </location>
</feature>
<protein>
    <submittedName>
        <fullName evidence="3">Uncharacterized protein</fullName>
    </submittedName>
</protein>
<dbReference type="InterPro" id="IPR010799">
    <property type="entry name" value="MlrC_C"/>
</dbReference>
<keyword evidence="4" id="KW-1185">Reference proteome</keyword>
<gene>
    <name evidence="3" type="ORF">FPE01S_02_04690</name>
</gene>
<dbReference type="EMBL" id="BBWV01000002">
    <property type="protein sequence ID" value="GAO43364.1"/>
    <property type="molecule type" value="Genomic_DNA"/>
</dbReference>
<dbReference type="GO" id="GO:0005975">
    <property type="term" value="P:carbohydrate metabolic process"/>
    <property type="evidence" value="ECO:0007669"/>
    <property type="project" value="InterPro"/>
</dbReference>
<evidence type="ECO:0000313" key="3">
    <source>
        <dbReference type="EMBL" id="GAO43364.1"/>
    </source>
</evidence>
<name>A0A0E9N0K8_9BACT</name>
<proteinExistence type="predicted"/>
<evidence type="ECO:0000259" key="2">
    <source>
        <dbReference type="Pfam" id="PF07364"/>
    </source>
</evidence>
<feature type="domain" description="Microcystin LR degradation protein MlrC N-terminal" evidence="2">
    <location>
        <begin position="26"/>
        <end position="307"/>
    </location>
</feature>